<dbReference type="GO" id="GO:0071897">
    <property type="term" value="P:DNA biosynthetic process"/>
    <property type="evidence" value="ECO:0007669"/>
    <property type="project" value="UniProtKB-ARBA"/>
</dbReference>
<accession>A0AAU9U7W0</accession>
<keyword evidence="3" id="KW-1185">Reference proteome</keyword>
<dbReference type="AlphaFoldDB" id="A0AAU9U7W0"/>
<dbReference type="InterPro" id="IPR043128">
    <property type="entry name" value="Rev_trsase/Diguanyl_cyclase"/>
</dbReference>
<dbReference type="Proteomes" id="UP001153954">
    <property type="component" value="Unassembled WGS sequence"/>
</dbReference>
<feature type="domain" description="Reverse transcriptase" evidence="1">
    <location>
        <begin position="324"/>
        <end position="578"/>
    </location>
</feature>
<gene>
    <name evidence="2" type="ORF">EEDITHA_LOCUS10645</name>
</gene>
<comment type="caution">
    <text evidence="2">The sequence shown here is derived from an EMBL/GenBank/DDBJ whole genome shotgun (WGS) entry which is preliminary data.</text>
</comment>
<dbReference type="InterPro" id="IPR043502">
    <property type="entry name" value="DNA/RNA_pol_sf"/>
</dbReference>
<dbReference type="CDD" id="cd01650">
    <property type="entry name" value="RT_nLTR_like"/>
    <property type="match status" value="1"/>
</dbReference>
<dbReference type="SUPFAM" id="SSF56672">
    <property type="entry name" value="DNA/RNA polymerases"/>
    <property type="match status" value="1"/>
</dbReference>
<dbReference type="Pfam" id="PF00078">
    <property type="entry name" value="RVT_1"/>
    <property type="match status" value="1"/>
</dbReference>
<dbReference type="Gene3D" id="3.30.70.270">
    <property type="match status" value="1"/>
</dbReference>
<sequence>MGDFNTCLLKGDSRCRRLMSIAEAFNLHILPLTATHNLPNCTPSLLDLMLVTAPASVSKFGQCAADAFSYHDLIYLSYKLRPPKAKSRTILQRSFGRMDLDCLRKDAQAIEWFTVTEPDSIDDKINIFNSLITQLYDSHAPLKIVKIKHLSAPWLSEDLKKLIAKKHRAKSNFRANSSDANREKYHRIRNRCNTMCRDAQRRHIHTSVENGDTAKVWKFLKSLGVGKLTNNSSPNNIDVELLNKHFSSSSLLDDIERNRTLNFLSKLPTPNFQPFNFLPFSECDVKRHIVSISSNAVGTDSVGRNMILPILDIILPILTYILNESIFSGHFPKAWKSAQIIPIPKKPNPSDFSDFRPISILPFLSKVLEKLVHHQLSTYLNEHSLLNSFQSGFRPGHGTVSALIKVTDDIRWGMDNKQITILTLLDFSNAFNVVDHEILVSLLRSFNISPPVMSWFQDYLEGRRQRIKIDESFSSWHEVRAGVPQGGVLSPLLFTIFINSISQNLTSLYHMYADDLQIYTRSSLDNLSSAVASTNSDLATICQWSKSFGLKVNPSKSQTIVIGSPNIVSRIDWSRISPILYDNVIIPYSSVVKNLGIFFYVNLSWVHHIKELSKKTFAAVRSLRRLQSFLPISTKTMLAQSLLLSVLDYADASYPNITEEQLNKLERLQNVAIRFVFGLRKFDHVSEFRAKLKWLPIRLRRNLHILSLLYCVLFSPTSPTYMKEKFEFIGDHSKVLRSSENLTLRLPMHKTKFFKQSFEVQAILLWNALPLSIRKAESLDIFKRRVKDYYLSLN</sequence>
<protein>
    <recommendedName>
        <fullName evidence="1">Reverse transcriptase domain-containing protein</fullName>
    </recommendedName>
</protein>
<dbReference type="PROSITE" id="PS50878">
    <property type="entry name" value="RT_POL"/>
    <property type="match status" value="1"/>
</dbReference>
<name>A0AAU9U7W0_EUPED</name>
<proteinExistence type="predicted"/>
<evidence type="ECO:0000313" key="3">
    <source>
        <dbReference type="Proteomes" id="UP001153954"/>
    </source>
</evidence>
<dbReference type="EMBL" id="CAKOGL010000015">
    <property type="protein sequence ID" value="CAH2095156.1"/>
    <property type="molecule type" value="Genomic_DNA"/>
</dbReference>
<dbReference type="PANTHER" id="PTHR33332">
    <property type="entry name" value="REVERSE TRANSCRIPTASE DOMAIN-CONTAINING PROTEIN"/>
    <property type="match status" value="1"/>
</dbReference>
<reference evidence="2" key="1">
    <citation type="submission" date="2022-03" db="EMBL/GenBank/DDBJ databases">
        <authorList>
            <person name="Tunstrom K."/>
        </authorList>
    </citation>
    <scope>NUCLEOTIDE SEQUENCE</scope>
</reference>
<organism evidence="2 3">
    <name type="scientific">Euphydryas editha</name>
    <name type="common">Edith's checkerspot</name>
    <dbReference type="NCBI Taxonomy" id="104508"/>
    <lineage>
        <taxon>Eukaryota</taxon>
        <taxon>Metazoa</taxon>
        <taxon>Ecdysozoa</taxon>
        <taxon>Arthropoda</taxon>
        <taxon>Hexapoda</taxon>
        <taxon>Insecta</taxon>
        <taxon>Pterygota</taxon>
        <taxon>Neoptera</taxon>
        <taxon>Endopterygota</taxon>
        <taxon>Lepidoptera</taxon>
        <taxon>Glossata</taxon>
        <taxon>Ditrysia</taxon>
        <taxon>Papilionoidea</taxon>
        <taxon>Nymphalidae</taxon>
        <taxon>Nymphalinae</taxon>
        <taxon>Euphydryas</taxon>
    </lineage>
</organism>
<dbReference type="InterPro" id="IPR000477">
    <property type="entry name" value="RT_dom"/>
</dbReference>
<evidence type="ECO:0000313" key="2">
    <source>
        <dbReference type="EMBL" id="CAH2095156.1"/>
    </source>
</evidence>
<evidence type="ECO:0000259" key="1">
    <source>
        <dbReference type="PROSITE" id="PS50878"/>
    </source>
</evidence>